<evidence type="ECO:0000313" key="3">
    <source>
        <dbReference type="Proteomes" id="UP000030854"/>
    </source>
</evidence>
<organism evidence="2 3">
    <name type="scientific">Uncinula necator</name>
    <name type="common">Grape powdery mildew</name>
    <dbReference type="NCBI Taxonomy" id="52586"/>
    <lineage>
        <taxon>Eukaryota</taxon>
        <taxon>Fungi</taxon>
        <taxon>Dikarya</taxon>
        <taxon>Ascomycota</taxon>
        <taxon>Pezizomycotina</taxon>
        <taxon>Leotiomycetes</taxon>
        <taxon>Erysiphales</taxon>
        <taxon>Erysiphaceae</taxon>
        <taxon>Erysiphe</taxon>
    </lineage>
</organism>
<feature type="region of interest" description="Disordered" evidence="1">
    <location>
        <begin position="40"/>
        <end position="83"/>
    </location>
</feature>
<dbReference type="Proteomes" id="UP000030854">
    <property type="component" value="Unassembled WGS sequence"/>
</dbReference>
<reference evidence="2 3" key="1">
    <citation type="journal article" date="2014" name="BMC Genomics">
        <title>Adaptive genomic structural variation in the grape powdery mildew pathogen, Erysiphe necator.</title>
        <authorList>
            <person name="Jones L."/>
            <person name="Riaz S."/>
            <person name="Morales-Cruz A."/>
            <person name="Amrine K.C."/>
            <person name="McGuire B."/>
            <person name="Gubler W.D."/>
            <person name="Walker M.A."/>
            <person name="Cantu D."/>
        </authorList>
    </citation>
    <scope>NUCLEOTIDE SEQUENCE [LARGE SCALE GENOMIC DNA]</scope>
    <source>
        <strain evidence="3">c</strain>
    </source>
</reference>
<feature type="compositionally biased region" description="Basic and acidic residues" evidence="1">
    <location>
        <begin position="152"/>
        <end position="165"/>
    </location>
</feature>
<accession>A0A0B1PF25</accession>
<name>A0A0B1PF25_UNCNE</name>
<dbReference type="EMBL" id="JNVN01000205">
    <property type="protein sequence ID" value="KHJ35920.1"/>
    <property type="molecule type" value="Genomic_DNA"/>
</dbReference>
<gene>
    <name evidence="2" type="ORF">EV44_g2443</name>
</gene>
<evidence type="ECO:0000256" key="1">
    <source>
        <dbReference type="SAM" id="MobiDB-lite"/>
    </source>
</evidence>
<dbReference type="AlphaFoldDB" id="A0A0B1PF25"/>
<evidence type="ECO:0000313" key="2">
    <source>
        <dbReference type="EMBL" id="KHJ35920.1"/>
    </source>
</evidence>
<feature type="compositionally biased region" description="Polar residues" evidence="1">
    <location>
        <begin position="64"/>
        <end position="81"/>
    </location>
</feature>
<protein>
    <submittedName>
        <fullName evidence="2">Uncharacterized protein</fullName>
    </submittedName>
</protein>
<sequence length="395" mass="44643">MSSNTLCTKCLISQPSANFQKKADSNTFFKTCSSCRNREKARRRNTVQRSPFGPSYLQSEVAEPSNNNQNIGVNDNPNSHCPPTENLITEDINLVYENAGTNGPSISIPDNIISVHCKGCRKNCHPDLFYDPIRNRSFKQCSDCRRRDYNRRHPESLQERPDSRLQHPSALPLNPPTVVSSNAVTDAAYIYCRMCRNNYPSESFANPASNSLYATCSDCRSLQHDRRFPTVFETITNQGLSDIIEEVDEANDEEVEELAANIGMFEIVEEEVINGPVPEEAPFGDDPIFMLSQIHSREFRNHDEIQRRLQADEERNGINNPDGAPQVDDFNIDPFLEELPPAEIDNGNQVERLVQNDPFIEENHHPRANEVVQSQSLLQIDPFLESNPPPQAEGV</sequence>
<proteinExistence type="predicted"/>
<keyword evidence="3" id="KW-1185">Reference proteome</keyword>
<comment type="caution">
    <text evidence="2">The sequence shown here is derived from an EMBL/GenBank/DDBJ whole genome shotgun (WGS) entry which is preliminary data.</text>
</comment>
<dbReference type="HOGENOM" id="CLU_041473_0_0_1"/>
<feature type="region of interest" description="Disordered" evidence="1">
    <location>
        <begin position="152"/>
        <end position="177"/>
    </location>
</feature>